<sequence>MLWLEVTLHVFSKLLKYRRKVLTLDEQMTMQDQVKANIIRGIRKLLLNSHSMSKAEITEALSISFPTVSKFIQEMVNRGEVLSLGLLPSAGGRRARNFAFNPDFVHTLLVYLEKEETKYVITDAFNKKIQEDAVESFLKQDPRALSAFLRTRLIDDPSIRTIAMGIPGAVNGDVISYIPGYPLYANQNMRDILNLPVEIIIENDMNAAVIGYQNRKGLSSDASLVYIYMGANGPGAGILINGKLVKGHTMFSGEISFIPFNDNNRFLPESGFDLEDEWFIALISKLIQTISALLNPSQIIFHQSEVNELFLNKVNENVRRYFPSEHLPELYVSDWDKDYKEGLWDIAKSKLCEMSF</sequence>
<keyword evidence="3" id="KW-0859">Xylose metabolism</keyword>
<comment type="function">
    <text evidence="1">Transcriptional repressor of xylose-utilizing enzymes.</text>
</comment>
<dbReference type="EMBL" id="NPBV01000021">
    <property type="protein sequence ID" value="PAD20745.1"/>
    <property type="molecule type" value="Genomic_DNA"/>
</dbReference>
<dbReference type="Gene3D" id="3.30.420.40">
    <property type="match status" value="2"/>
</dbReference>
<dbReference type="SUPFAM" id="SSF46785">
    <property type="entry name" value="Winged helix' DNA-binding domain"/>
    <property type="match status" value="1"/>
</dbReference>
<organism evidence="4 5">
    <name type="scientific">Terribacillus saccharophilus</name>
    <dbReference type="NCBI Taxonomy" id="361277"/>
    <lineage>
        <taxon>Bacteria</taxon>
        <taxon>Bacillati</taxon>
        <taxon>Bacillota</taxon>
        <taxon>Bacilli</taxon>
        <taxon>Bacillales</taxon>
        <taxon>Bacillaceae</taxon>
        <taxon>Terribacillus</taxon>
    </lineage>
</organism>
<proteinExistence type="inferred from homology"/>
<protein>
    <recommendedName>
        <fullName evidence="6">ROK family protein</fullName>
    </recommendedName>
</protein>
<dbReference type="GO" id="GO:0042732">
    <property type="term" value="P:D-xylose metabolic process"/>
    <property type="evidence" value="ECO:0007669"/>
    <property type="project" value="UniProtKB-KW"/>
</dbReference>
<dbReference type="PANTHER" id="PTHR18964">
    <property type="entry name" value="ROK (REPRESSOR, ORF, KINASE) FAMILY"/>
    <property type="match status" value="1"/>
</dbReference>
<evidence type="ECO:0008006" key="6">
    <source>
        <dbReference type="Google" id="ProtNLM"/>
    </source>
</evidence>
<reference evidence="4 5" key="1">
    <citation type="submission" date="2017-07" db="EMBL/GenBank/DDBJ databases">
        <title>Isolation and whole genome analysis of endospore-forming bacteria from heroin.</title>
        <authorList>
            <person name="Kalinowski J."/>
            <person name="Ahrens B."/>
            <person name="Al-Dilaimi A."/>
            <person name="Winkler A."/>
            <person name="Wibberg D."/>
            <person name="Schleenbecker U."/>
            <person name="Ruckert C."/>
            <person name="Wolfel R."/>
            <person name="Grass G."/>
        </authorList>
    </citation>
    <scope>NUCLEOTIDE SEQUENCE [LARGE SCALE GENOMIC DNA]</scope>
    <source>
        <strain evidence="4 5">7528</strain>
    </source>
</reference>
<evidence type="ECO:0000313" key="5">
    <source>
        <dbReference type="Proteomes" id="UP000216013"/>
    </source>
</evidence>
<dbReference type="AlphaFoldDB" id="A0A268A9E6"/>
<dbReference type="PANTHER" id="PTHR18964:SF149">
    <property type="entry name" value="BIFUNCTIONAL UDP-N-ACETYLGLUCOSAMINE 2-EPIMERASE_N-ACETYLMANNOSAMINE KINASE"/>
    <property type="match status" value="1"/>
</dbReference>
<dbReference type="CDD" id="cd23763">
    <property type="entry name" value="ASKHA_ATPase_ROK"/>
    <property type="match status" value="1"/>
</dbReference>
<evidence type="ECO:0000256" key="2">
    <source>
        <dbReference type="ARBA" id="ARBA00006479"/>
    </source>
</evidence>
<accession>A0A268A9E6</accession>
<comment type="caution">
    <text evidence="4">The sequence shown here is derived from an EMBL/GenBank/DDBJ whole genome shotgun (WGS) entry which is preliminary data.</text>
</comment>
<dbReference type="Gene3D" id="1.10.10.10">
    <property type="entry name" value="Winged helix-like DNA-binding domain superfamily/Winged helix DNA-binding domain"/>
    <property type="match status" value="1"/>
</dbReference>
<evidence type="ECO:0000256" key="3">
    <source>
        <dbReference type="ARBA" id="ARBA00022629"/>
    </source>
</evidence>
<dbReference type="InterPro" id="IPR000600">
    <property type="entry name" value="ROK"/>
</dbReference>
<evidence type="ECO:0000313" key="4">
    <source>
        <dbReference type="EMBL" id="PAD20745.1"/>
    </source>
</evidence>
<evidence type="ECO:0000256" key="1">
    <source>
        <dbReference type="ARBA" id="ARBA00002486"/>
    </source>
</evidence>
<dbReference type="SUPFAM" id="SSF53067">
    <property type="entry name" value="Actin-like ATPase domain"/>
    <property type="match status" value="1"/>
</dbReference>
<gene>
    <name evidence="4" type="ORF">CHH64_12645</name>
</gene>
<dbReference type="InterPro" id="IPR036390">
    <property type="entry name" value="WH_DNA-bd_sf"/>
</dbReference>
<dbReference type="InterPro" id="IPR043129">
    <property type="entry name" value="ATPase_NBD"/>
</dbReference>
<keyword evidence="3" id="KW-0119">Carbohydrate metabolism</keyword>
<dbReference type="Proteomes" id="UP000216013">
    <property type="component" value="Unassembled WGS sequence"/>
</dbReference>
<dbReference type="Pfam" id="PF00480">
    <property type="entry name" value="ROK"/>
    <property type="match status" value="1"/>
</dbReference>
<name>A0A268A9E6_9BACI</name>
<comment type="similarity">
    <text evidence="2">Belongs to the ROK (NagC/XylR) family.</text>
</comment>
<dbReference type="InterPro" id="IPR036388">
    <property type="entry name" value="WH-like_DNA-bd_sf"/>
</dbReference>